<dbReference type="Proteomes" id="UP000239156">
    <property type="component" value="Unassembled WGS sequence"/>
</dbReference>
<feature type="transmembrane region" description="Helical" evidence="2">
    <location>
        <begin position="385"/>
        <end position="403"/>
    </location>
</feature>
<dbReference type="AlphaFoldDB" id="A0A2S4UBU7"/>
<organism evidence="3 4">
    <name type="scientific">Puccinia striiformis</name>
    <dbReference type="NCBI Taxonomy" id="27350"/>
    <lineage>
        <taxon>Eukaryota</taxon>
        <taxon>Fungi</taxon>
        <taxon>Dikarya</taxon>
        <taxon>Basidiomycota</taxon>
        <taxon>Pucciniomycotina</taxon>
        <taxon>Pucciniomycetes</taxon>
        <taxon>Pucciniales</taxon>
        <taxon>Pucciniaceae</taxon>
        <taxon>Puccinia</taxon>
    </lineage>
</organism>
<keyword evidence="2" id="KW-1133">Transmembrane helix</keyword>
<dbReference type="VEuPathDB" id="FungiDB:PSTT_16662"/>
<feature type="transmembrane region" description="Helical" evidence="2">
    <location>
        <begin position="355"/>
        <end position="373"/>
    </location>
</feature>
<keyword evidence="2" id="KW-0812">Transmembrane</keyword>
<protein>
    <submittedName>
        <fullName evidence="3">Uncharacterized protein</fullName>
    </submittedName>
</protein>
<keyword evidence="4" id="KW-1185">Reference proteome</keyword>
<feature type="transmembrane region" description="Helical" evidence="2">
    <location>
        <begin position="410"/>
        <end position="434"/>
    </location>
</feature>
<feature type="compositionally biased region" description="Polar residues" evidence="1">
    <location>
        <begin position="133"/>
        <end position="167"/>
    </location>
</feature>
<evidence type="ECO:0000256" key="2">
    <source>
        <dbReference type="SAM" id="Phobius"/>
    </source>
</evidence>
<feature type="region of interest" description="Disordered" evidence="1">
    <location>
        <begin position="39"/>
        <end position="90"/>
    </location>
</feature>
<comment type="caution">
    <text evidence="3">The sequence shown here is derived from an EMBL/GenBank/DDBJ whole genome shotgun (WGS) entry which is preliminary data.</text>
</comment>
<keyword evidence="2" id="KW-0472">Membrane</keyword>
<feature type="compositionally biased region" description="Low complexity" evidence="1">
    <location>
        <begin position="109"/>
        <end position="120"/>
    </location>
</feature>
<dbReference type="EMBL" id="PKSL01000392">
    <property type="protein sequence ID" value="POV94752.1"/>
    <property type="molecule type" value="Genomic_DNA"/>
</dbReference>
<accession>A0A2S4UBU7</accession>
<feature type="region of interest" description="Disordered" evidence="1">
    <location>
        <begin position="104"/>
        <end position="179"/>
    </location>
</feature>
<reference evidence="3" key="1">
    <citation type="submission" date="2017-12" db="EMBL/GenBank/DDBJ databases">
        <title>Gene loss provides genomic basis for host adaptation in cereal stripe rust fungi.</title>
        <authorList>
            <person name="Xia C."/>
        </authorList>
    </citation>
    <scope>NUCLEOTIDE SEQUENCE [LARGE SCALE GENOMIC DNA]</scope>
    <source>
        <strain evidence="3">93-210</strain>
    </source>
</reference>
<dbReference type="VEuPathDB" id="FungiDB:PSHT_06834"/>
<feature type="compositionally biased region" description="Polar residues" evidence="1">
    <location>
        <begin position="76"/>
        <end position="85"/>
    </location>
</feature>
<evidence type="ECO:0000313" key="4">
    <source>
        <dbReference type="Proteomes" id="UP000239156"/>
    </source>
</evidence>
<sequence length="435" mass="47861">MDNEQQTNRFCPKTLRLSRSFPFSSSLSVHRWKEEVNDHIPSLLPPTSTSTHRLRTRSLDRKSSSNFISTRRKSETGSSSSNSDQIQRHQAGFHSHIPIERTALSVLPSSSSSTNSSSNSNRRRRPCSIDWTPATQTAQPIIPSTTSATCSHGSPHSTLATSIDSPPSTRPKYQPKPLLLSSFGSKNIKRIPPTLEYRPNNLKSLDTPIVLKEDRKLAKRKAKQLELSDQLSIPEADESDAWSWLSCSDLETHSESDSEEEMAVVWRASLDIGRRVNKERKAYGKGHGIIPPQKPASTTPHQPTRSLLSPLNILASLFTKNRQSLTPVVFGSGLISGIMCSSLVSSTLLINSTRLLLPLSSSTGIGFFFNLIFSSLNNSASINPGLGSLLSPGTIGTSFGICAQWCTSSLLLTLIGRSLTLPFLFFFRISYFVFS</sequence>
<feature type="transmembrane region" description="Helical" evidence="2">
    <location>
        <begin position="328"/>
        <end position="350"/>
    </location>
</feature>
<name>A0A2S4UBU7_9BASI</name>
<evidence type="ECO:0000313" key="3">
    <source>
        <dbReference type="EMBL" id="POV94752.1"/>
    </source>
</evidence>
<gene>
    <name evidence="3" type="ORF">PSTT_16662</name>
</gene>
<evidence type="ECO:0000256" key="1">
    <source>
        <dbReference type="SAM" id="MobiDB-lite"/>
    </source>
</evidence>
<feature type="region of interest" description="Disordered" evidence="1">
    <location>
        <begin position="283"/>
        <end position="303"/>
    </location>
</feature>
<proteinExistence type="predicted"/>